<dbReference type="EMBL" id="AVOT02012627">
    <property type="protein sequence ID" value="MBW0494537.1"/>
    <property type="molecule type" value="Genomic_DNA"/>
</dbReference>
<evidence type="ECO:0000256" key="2">
    <source>
        <dbReference type="SAM" id="Coils"/>
    </source>
</evidence>
<dbReference type="InterPro" id="IPR006577">
    <property type="entry name" value="UAS"/>
</dbReference>
<dbReference type="OrthoDB" id="1026733at2759"/>
<feature type="region of interest" description="Disordered" evidence="3">
    <location>
        <begin position="84"/>
        <end position="114"/>
    </location>
</feature>
<organism evidence="5 6">
    <name type="scientific">Austropuccinia psidii MF-1</name>
    <dbReference type="NCBI Taxonomy" id="1389203"/>
    <lineage>
        <taxon>Eukaryota</taxon>
        <taxon>Fungi</taxon>
        <taxon>Dikarya</taxon>
        <taxon>Basidiomycota</taxon>
        <taxon>Pucciniomycotina</taxon>
        <taxon>Pucciniomycetes</taxon>
        <taxon>Pucciniales</taxon>
        <taxon>Sphaerophragmiaceae</taxon>
        <taxon>Austropuccinia</taxon>
    </lineage>
</organism>
<feature type="coiled-coil region" evidence="2">
    <location>
        <begin position="368"/>
        <end position="435"/>
    </location>
</feature>
<dbReference type="InterPro" id="IPR029071">
    <property type="entry name" value="Ubiquitin-like_domsf"/>
</dbReference>
<dbReference type="GO" id="GO:0005783">
    <property type="term" value="C:endoplasmic reticulum"/>
    <property type="evidence" value="ECO:0007669"/>
    <property type="project" value="TreeGrafter"/>
</dbReference>
<dbReference type="SUPFAM" id="SSF52833">
    <property type="entry name" value="Thioredoxin-like"/>
    <property type="match status" value="1"/>
</dbReference>
<dbReference type="CDD" id="cd01767">
    <property type="entry name" value="UBX"/>
    <property type="match status" value="1"/>
</dbReference>
<accession>A0A9Q3D683</accession>
<dbReference type="Pfam" id="PF14555">
    <property type="entry name" value="UBA_4"/>
    <property type="match status" value="1"/>
</dbReference>
<gene>
    <name evidence="5" type="ORF">O181_034252</name>
</gene>
<dbReference type="GO" id="GO:0036503">
    <property type="term" value="P:ERAD pathway"/>
    <property type="evidence" value="ECO:0007669"/>
    <property type="project" value="TreeGrafter"/>
</dbReference>
<protein>
    <recommendedName>
        <fullName evidence="4">UBX domain-containing protein</fullName>
    </recommendedName>
</protein>
<dbReference type="SUPFAM" id="SSF54236">
    <property type="entry name" value="Ubiquitin-like"/>
    <property type="match status" value="1"/>
</dbReference>
<keyword evidence="6" id="KW-1185">Reference proteome</keyword>
<dbReference type="Gene3D" id="1.10.8.10">
    <property type="entry name" value="DNA helicase RuvA subunit, C-terminal domain"/>
    <property type="match status" value="1"/>
</dbReference>
<feature type="compositionally biased region" description="Polar residues" evidence="3">
    <location>
        <begin position="84"/>
        <end position="111"/>
    </location>
</feature>
<dbReference type="PANTHER" id="PTHR23322:SF1">
    <property type="entry name" value="FAS-ASSOCIATED FACTOR 2"/>
    <property type="match status" value="1"/>
</dbReference>
<evidence type="ECO:0000256" key="1">
    <source>
        <dbReference type="ARBA" id="ARBA00023054"/>
    </source>
</evidence>
<reference evidence="5" key="1">
    <citation type="submission" date="2021-03" db="EMBL/GenBank/DDBJ databases">
        <title>Draft genome sequence of rust myrtle Austropuccinia psidii MF-1, a brazilian biotype.</title>
        <authorList>
            <person name="Quecine M.C."/>
            <person name="Pachon D.M.R."/>
            <person name="Bonatelli M.L."/>
            <person name="Correr F.H."/>
            <person name="Franceschini L.M."/>
            <person name="Leite T.F."/>
            <person name="Margarido G.R.A."/>
            <person name="Almeida C.A."/>
            <person name="Ferrarezi J.A."/>
            <person name="Labate C.A."/>
        </authorList>
    </citation>
    <scope>NUCLEOTIDE SEQUENCE</scope>
    <source>
        <strain evidence="5">MF-1</strain>
    </source>
</reference>
<dbReference type="Gene3D" id="3.10.20.90">
    <property type="entry name" value="Phosphatidylinositol 3-kinase Catalytic Subunit, Chain A, domain 1"/>
    <property type="match status" value="1"/>
</dbReference>
<dbReference type="Proteomes" id="UP000765509">
    <property type="component" value="Unassembled WGS sequence"/>
</dbReference>
<dbReference type="InterPro" id="IPR036249">
    <property type="entry name" value="Thioredoxin-like_sf"/>
</dbReference>
<dbReference type="GO" id="GO:0043130">
    <property type="term" value="F:ubiquitin binding"/>
    <property type="evidence" value="ECO:0007669"/>
    <property type="project" value="TreeGrafter"/>
</dbReference>
<dbReference type="AlphaFoldDB" id="A0A9Q3D683"/>
<dbReference type="InterPro" id="IPR009060">
    <property type="entry name" value="UBA-like_sf"/>
</dbReference>
<dbReference type="PROSITE" id="PS50033">
    <property type="entry name" value="UBX"/>
    <property type="match status" value="1"/>
</dbReference>
<name>A0A9Q3D683_9BASI</name>
<keyword evidence="1 2" id="KW-0175">Coiled coil</keyword>
<evidence type="ECO:0000259" key="4">
    <source>
        <dbReference type="PROSITE" id="PS50033"/>
    </source>
</evidence>
<dbReference type="SMART" id="SM00594">
    <property type="entry name" value="UAS"/>
    <property type="match status" value="1"/>
</dbReference>
<feature type="domain" description="UBX" evidence="4">
    <location>
        <begin position="455"/>
        <end position="547"/>
    </location>
</feature>
<evidence type="ECO:0000313" key="6">
    <source>
        <dbReference type="Proteomes" id="UP000765509"/>
    </source>
</evidence>
<sequence length="573" mass="64695">MTTNSNNLQTTSNINQDNDEAINSFLSFTNTKSKNDARIALNQANGNLETAIENYFDSNLNKTNNNNNNNSSNLLNQQEKSFENLSLDDSSQSDHGFSSRARNQPPYQSSHQPRRNRSKLIGFFFRLCMGPLKLFAVPVSFVADLGLTVFSLLGRLLGLRLPTISFHWPRPSSFGWISPASRTDPRTAAERWVRELEEELHARSSYTTAQPGDLVMPRLPDFLLLGYDDAVKMAKEHLKVLMVVLISREHDDTNQFKRITLMDEGLLAVVRNNNILVWGGDVKDQDASFAAQVLDATTFPFVAFVSLQAKRPSSTITNIGSTSNRSSANLMTVCTRLEGSPHHTTSAASIITTINSVVLPRTTAYLNRLKAEKIRREADRRLREEQDRAYAEAGRLDRERVMKKKAEIEAESKRNEELRLKKLASEKRRKEKLEEMEQKRRWRYWSRQERMPKEPSSGGVTIGFRLGNGRRVIRKFEAEELIDSLYLFVEVEFGAGSEGSIELPRPREDYIHSYAFKLSTAMPRRILPVPQTGAAESSKKATISDFGGLDGANVNVEGSFMEVSSDEEEGDDE</sequence>
<dbReference type="InterPro" id="IPR050730">
    <property type="entry name" value="UBX_domain-protein"/>
</dbReference>
<dbReference type="Pfam" id="PF00789">
    <property type="entry name" value="UBX"/>
    <property type="match status" value="1"/>
</dbReference>
<dbReference type="InterPro" id="IPR001012">
    <property type="entry name" value="UBX_dom"/>
</dbReference>
<evidence type="ECO:0000313" key="5">
    <source>
        <dbReference type="EMBL" id="MBW0494537.1"/>
    </source>
</evidence>
<evidence type="ECO:0000256" key="3">
    <source>
        <dbReference type="SAM" id="MobiDB-lite"/>
    </source>
</evidence>
<dbReference type="PANTHER" id="PTHR23322">
    <property type="entry name" value="FAS-ASSOCIATED PROTEIN"/>
    <property type="match status" value="1"/>
</dbReference>
<proteinExistence type="predicted"/>
<dbReference type="SUPFAM" id="SSF46934">
    <property type="entry name" value="UBA-like"/>
    <property type="match status" value="1"/>
</dbReference>
<dbReference type="Gene3D" id="3.40.30.10">
    <property type="entry name" value="Glutaredoxin"/>
    <property type="match status" value="1"/>
</dbReference>
<comment type="caution">
    <text evidence="5">The sequence shown here is derived from an EMBL/GenBank/DDBJ whole genome shotgun (WGS) entry which is preliminary data.</text>
</comment>